<sequence>MYQRSFISFSAPDILQPFLQPSGIIPFAIASFRIFIASS</sequence>
<organism evidence="2">
    <name type="scientific">virus sp. ct1Uu26</name>
    <dbReference type="NCBI Taxonomy" id="2826789"/>
    <lineage>
        <taxon>Viruses</taxon>
    </lineage>
</organism>
<keyword evidence="1" id="KW-0472">Membrane</keyword>
<name>A0A8S5R958_9VIRU</name>
<keyword evidence="1" id="KW-1133">Transmembrane helix</keyword>
<reference evidence="2" key="1">
    <citation type="journal article" date="2021" name="Proc. Natl. Acad. Sci. U.S.A.">
        <title>A Catalog of Tens of Thousands of Viruses from Human Metagenomes Reveals Hidden Associations with Chronic Diseases.</title>
        <authorList>
            <person name="Tisza M.J."/>
            <person name="Buck C.B."/>
        </authorList>
    </citation>
    <scope>NUCLEOTIDE SEQUENCE</scope>
    <source>
        <strain evidence="2">Ct1Uu26</strain>
    </source>
</reference>
<evidence type="ECO:0000256" key="1">
    <source>
        <dbReference type="SAM" id="Phobius"/>
    </source>
</evidence>
<proteinExistence type="predicted"/>
<accession>A0A8S5R958</accession>
<dbReference type="EMBL" id="BK015840">
    <property type="protein sequence ID" value="DAE27508.1"/>
    <property type="molecule type" value="Genomic_DNA"/>
</dbReference>
<keyword evidence="1" id="KW-0812">Transmembrane</keyword>
<evidence type="ECO:0000313" key="2">
    <source>
        <dbReference type="EMBL" id="DAE27508.1"/>
    </source>
</evidence>
<feature type="transmembrane region" description="Helical" evidence="1">
    <location>
        <begin position="18"/>
        <end position="36"/>
    </location>
</feature>
<protein>
    <submittedName>
        <fullName evidence="2">Uncharacterized protein</fullName>
    </submittedName>
</protein>